<dbReference type="GO" id="GO:0031710">
    <property type="term" value="F:neuromedin B receptor binding"/>
    <property type="evidence" value="ECO:0007669"/>
    <property type="project" value="TreeGrafter"/>
</dbReference>
<evidence type="ECO:0000313" key="7">
    <source>
        <dbReference type="EMBL" id="JAO02790.1"/>
    </source>
</evidence>
<feature type="chain" id="PRO_5044544989" evidence="6">
    <location>
        <begin position="27"/>
        <end position="159"/>
    </location>
</feature>
<dbReference type="GO" id="GO:0007218">
    <property type="term" value="P:neuropeptide signaling pathway"/>
    <property type="evidence" value="ECO:0007669"/>
    <property type="project" value="InterPro"/>
</dbReference>
<dbReference type="CTD" id="4828"/>
<evidence type="ECO:0000256" key="6">
    <source>
        <dbReference type="SAM" id="SignalP"/>
    </source>
</evidence>
<comment type="subcellular location">
    <subcellularLocation>
        <location evidence="1">Secreted</location>
    </subcellularLocation>
</comment>
<reference evidence="7" key="1">
    <citation type="submission" date="2015-10" db="EMBL/GenBank/DDBJ databases">
        <title>FRAMA: From RNA-seq data to annotated mRNA assemblies.</title>
        <authorList>
            <person name="Bens M."/>
            <person name="Sahm A."/>
            <person name="Jahn N."/>
            <person name="Morhart M."/>
            <person name="Holtze S."/>
            <person name="Hildebrandt T.B."/>
            <person name="Platzer M."/>
            <person name="Szafranski K."/>
        </authorList>
    </citation>
    <scope>NUCLEOTIDE SEQUENCE</scope>
    <source>
        <tissue evidence="7">Pituitary</tissue>
    </source>
</reference>
<dbReference type="GO" id="GO:0043005">
    <property type="term" value="C:neuron projection"/>
    <property type="evidence" value="ECO:0007669"/>
    <property type="project" value="TreeGrafter"/>
</dbReference>
<evidence type="ECO:0000256" key="2">
    <source>
        <dbReference type="ARBA" id="ARBA00010012"/>
    </source>
</evidence>
<dbReference type="AlphaFoldDB" id="A0A0N8EUR5"/>
<dbReference type="GO" id="GO:0046887">
    <property type="term" value="P:positive regulation of hormone secretion"/>
    <property type="evidence" value="ECO:0007669"/>
    <property type="project" value="TreeGrafter"/>
</dbReference>
<dbReference type="InterPro" id="IPR000874">
    <property type="entry name" value="Bombesin"/>
</dbReference>
<dbReference type="GO" id="GO:0005576">
    <property type="term" value="C:extracellular region"/>
    <property type="evidence" value="ECO:0007669"/>
    <property type="project" value="UniProtKB-SubCell"/>
</dbReference>
<feature type="region of interest" description="Disordered" evidence="5">
    <location>
        <begin position="102"/>
        <end position="130"/>
    </location>
</feature>
<dbReference type="GeneID" id="101722568"/>
<evidence type="ECO:0000313" key="9">
    <source>
        <dbReference type="RefSeq" id="XP_004852884.1"/>
    </source>
</evidence>
<evidence type="ECO:0000313" key="8">
    <source>
        <dbReference type="Proteomes" id="UP000694906"/>
    </source>
</evidence>
<dbReference type="RefSeq" id="XP_004852884.1">
    <property type="nucleotide sequence ID" value="XM_004852827.3"/>
</dbReference>
<name>A0A0N8EUR5_HETGA</name>
<keyword evidence="8" id="KW-1185">Reference proteome</keyword>
<evidence type="ECO:0000256" key="1">
    <source>
        <dbReference type="ARBA" id="ARBA00004613"/>
    </source>
</evidence>
<sequence length="159" mass="16915">MVRSTGGTRLLGGFLLWVLLAAGVAPLTWDLQEARSHASKIRVHPRGNLWATGHFMGKKSLEPLSPSLLGTTPHTSPRDQQLQLSHDLLRSLLLRRALGMTLGSPAPHTQEPPGAHAAEETPGTGQGAPLGLDFAHLAKWLNGSPGVVPSRCKSRAPPL</sequence>
<dbReference type="Pfam" id="PF02044">
    <property type="entry name" value="Bombesin"/>
    <property type="match status" value="1"/>
</dbReference>
<dbReference type="PROSITE" id="PS00257">
    <property type="entry name" value="BOMBESIN"/>
    <property type="match status" value="1"/>
</dbReference>
<accession>A0A0N8EUR5</accession>
<keyword evidence="3" id="KW-0964">Secreted</keyword>
<organism evidence="7">
    <name type="scientific">Heterocephalus glaber</name>
    <name type="common">Naked mole rat</name>
    <dbReference type="NCBI Taxonomy" id="10181"/>
    <lineage>
        <taxon>Eukaryota</taxon>
        <taxon>Metazoa</taxon>
        <taxon>Chordata</taxon>
        <taxon>Craniata</taxon>
        <taxon>Vertebrata</taxon>
        <taxon>Euteleostomi</taxon>
        <taxon>Mammalia</taxon>
        <taxon>Eutheria</taxon>
        <taxon>Euarchontoglires</taxon>
        <taxon>Glires</taxon>
        <taxon>Rodentia</taxon>
        <taxon>Hystricomorpha</taxon>
        <taxon>Bathyergidae</taxon>
        <taxon>Heterocephalus</taxon>
    </lineage>
</organism>
<dbReference type="PANTHER" id="PTHR16866">
    <property type="entry name" value="GASTRIN-RELEASING PEPTIDE"/>
    <property type="match status" value="1"/>
</dbReference>
<dbReference type="OrthoDB" id="9535999at2759"/>
<dbReference type="KEGG" id="hgl:101722568"/>
<dbReference type="GO" id="GO:0005184">
    <property type="term" value="F:neuropeptide hormone activity"/>
    <property type="evidence" value="ECO:0007669"/>
    <property type="project" value="TreeGrafter"/>
</dbReference>
<feature type="signal peptide" evidence="6">
    <location>
        <begin position="1"/>
        <end position="26"/>
    </location>
</feature>
<dbReference type="Proteomes" id="UP000694906">
    <property type="component" value="Unplaced"/>
</dbReference>
<comment type="similarity">
    <text evidence="2">Belongs to the bombesin/neuromedin-B/ranatensin family.</text>
</comment>
<evidence type="ECO:0000256" key="5">
    <source>
        <dbReference type="SAM" id="MobiDB-lite"/>
    </source>
</evidence>
<protein>
    <submittedName>
        <fullName evidence="7">Neuromedin-B isoform 2 preproprotein</fullName>
    </submittedName>
    <submittedName>
        <fullName evidence="9">Neuromedin-B isoform X1</fullName>
    </submittedName>
</protein>
<reference evidence="9" key="2">
    <citation type="submission" date="2025-04" db="UniProtKB">
        <authorList>
            <consortium name="RefSeq"/>
        </authorList>
    </citation>
    <scope>IDENTIFICATION</scope>
</reference>
<gene>
    <name evidence="7" type="primary">NMB</name>
    <name evidence="9" type="synonym">Nmb</name>
</gene>
<evidence type="ECO:0000256" key="4">
    <source>
        <dbReference type="ARBA" id="ARBA00022815"/>
    </source>
</evidence>
<keyword evidence="4" id="KW-0027">Amidation</keyword>
<proteinExistence type="inferred from homology"/>
<dbReference type="EMBL" id="GEBF01000843">
    <property type="protein sequence ID" value="JAO02790.1"/>
    <property type="molecule type" value="Transcribed_RNA"/>
</dbReference>
<dbReference type="PANTHER" id="PTHR16866:SF3">
    <property type="entry name" value="NEUROMEDIN-B"/>
    <property type="match status" value="1"/>
</dbReference>
<evidence type="ECO:0000256" key="3">
    <source>
        <dbReference type="ARBA" id="ARBA00022525"/>
    </source>
</evidence>
<keyword evidence="6" id="KW-0732">Signal</keyword>